<reference evidence="2" key="1">
    <citation type="submission" date="2020-04" db="EMBL/GenBank/DDBJ databases">
        <authorList>
            <person name="Chiriac C."/>
            <person name="Salcher M."/>
            <person name="Ghai R."/>
            <person name="Kavagutti S V."/>
        </authorList>
    </citation>
    <scope>NUCLEOTIDE SEQUENCE</scope>
</reference>
<dbReference type="InterPro" id="IPR007803">
    <property type="entry name" value="Asp/Arg/Pro-Hydrxlase"/>
</dbReference>
<name>A0A6J5KM17_9CAUD</name>
<sequence length="177" mass="20548">MKIKLISEGANVNPIHWAILQHPELWNEHNSRTIDEASPHFGLDDIWARFGETEDAETGKSHDSKWYPSADILGIKPLVYDLFRSVEGVELGGVLITRIPAGKNCKPHEDHGWHARRYEKFAVQITSAPNQEFCFDDEKLETKPGDIFWFDNQYMHWVNNPTAYDRITMIVCIRREQ</sequence>
<feature type="domain" description="Aspartyl/asparaginy/proline hydroxylase" evidence="1">
    <location>
        <begin position="87"/>
        <end position="175"/>
    </location>
</feature>
<protein>
    <submittedName>
        <fullName evidence="2">Aspartyl/asparaginy/proline hydroxylase</fullName>
    </submittedName>
</protein>
<evidence type="ECO:0000259" key="1">
    <source>
        <dbReference type="Pfam" id="PF05118"/>
    </source>
</evidence>
<dbReference type="Gene3D" id="2.60.120.330">
    <property type="entry name" value="B-lactam Antibiotic, Isopenicillin N Synthase, Chain"/>
    <property type="match status" value="1"/>
</dbReference>
<gene>
    <name evidence="2" type="ORF">UFOVP42_35</name>
</gene>
<dbReference type="Pfam" id="PF05118">
    <property type="entry name" value="Asp_Arg_Hydrox"/>
    <property type="match status" value="1"/>
</dbReference>
<accession>A0A6J5KM17</accession>
<evidence type="ECO:0000313" key="2">
    <source>
        <dbReference type="EMBL" id="CAB4123344.1"/>
    </source>
</evidence>
<dbReference type="InterPro" id="IPR027443">
    <property type="entry name" value="IPNS-like_sf"/>
</dbReference>
<proteinExistence type="predicted"/>
<organism evidence="2">
    <name type="scientific">uncultured Caudovirales phage</name>
    <dbReference type="NCBI Taxonomy" id="2100421"/>
    <lineage>
        <taxon>Viruses</taxon>
        <taxon>Duplodnaviria</taxon>
        <taxon>Heunggongvirae</taxon>
        <taxon>Uroviricota</taxon>
        <taxon>Caudoviricetes</taxon>
        <taxon>Peduoviridae</taxon>
        <taxon>Maltschvirus</taxon>
        <taxon>Maltschvirus maltsch</taxon>
    </lineage>
</organism>
<dbReference type="EMBL" id="LR796169">
    <property type="protein sequence ID" value="CAB4123344.1"/>
    <property type="molecule type" value="Genomic_DNA"/>
</dbReference>
<dbReference type="SUPFAM" id="SSF51197">
    <property type="entry name" value="Clavaminate synthase-like"/>
    <property type="match status" value="1"/>
</dbReference>